<keyword evidence="3" id="KW-0645">Protease</keyword>
<dbReference type="RefSeq" id="WP_220231120.1">
    <property type="nucleotide sequence ID" value="NZ_JAICBX010000006.1"/>
</dbReference>
<dbReference type="Gene3D" id="3.30.2400.10">
    <property type="entry name" value="Major capsid protein gp5"/>
    <property type="match status" value="1"/>
</dbReference>
<dbReference type="Pfam" id="PF04586">
    <property type="entry name" value="Peptidase_S78"/>
    <property type="match status" value="1"/>
</dbReference>
<accession>A0AAE3D319</accession>
<dbReference type="NCBIfam" id="TIGR01554">
    <property type="entry name" value="major_cap_HK97"/>
    <property type="match status" value="1"/>
</dbReference>
<keyword evidence="2" id="KW-1188">Viral release from host cell</keyword>
<dbReference type="Pfam" id="PF05065">
    <property type="entry name" value="Phage_capsid"/>
    <property type="match status" value="1"/>
</dbReference>
<keyword evidence="4" id="KW-0378">Hydrolase</keyword>
<dbReference type="EMBL" id="JAICBX010000006">
    <property type="protein sequence ID" value="MBW8640389.1"/>
    <property type="molecule type" value="Genomic_DNA"/>
</dbReference>
<dbReference type="GO" id="GO:0006508">
    <property type="term" value="P:proteolysis"/>
    <property type="evidence" value="ECO:0007669"/>
    <property type="project" value="UniProtKB-KW"/>
</dbReference>
<dbReference type="InterPro" id="IPR054612">
    <property type="entry name" value="Phage_capsid-like_C"/>
</dbReference>
<evidence type="ECO:0000259" key="5">
    <source>
        <dbReference type="Pfam" id="PF04586"/>
    </source>
</evidence>
<sequence length="641" mass="68798">MPKTIDVPERVFRSGEITHATREGEAEASNEIEFSFSSEEPYRRWWGTEILGHRDGEVDTGFVGSGNAPLLVDHKRDVDSQIGIITRVWIENGKGRARVRFGKARRAVEILERVQDGELKNISVGYEILRMRLEGEEEGEETYRVTSWKPHEISIVTIPADPTVGIGRNAQSNKSIEINGDQSMPNENPVPAPEPVPAAPAVETRSEPPVNADEIRRAERERVATITAIGSRFNMGDRANEAIAGGTSVAAFNQLVITELGERAPEVASARTEVGLTPREKKNYSFLRAIRALANPTDRRAQEEASFEFEVSEAESGRSGRTAKGILIPSDILSAPMNGTREQSVATATAGGNVVANTLMSGSFIEILRNKMMVRKLGATVMNDMAGTFDLPRQSGSAGIFWGSEGDDAAETGYTFDQVSFAPTTASAYIDLTRRFIIQSSIAAESFTRTELATAMALGIDYAALHGSGTGDEPTGIANMTGIGAVVGGTNGAAPTWSDIVNLETEVSVDNADIGSLGYLTNAKVRGKLKETEKAAGTNGIFIWPEGRNTDGFGSLNGYRAGVSNQVSSTLSKGSSTNVASAMFFGNWADLIIATWSGVDILIDPYTKGLAGGLRVIIHQDVDVKARRPESFSAMLDALTA</sequence>
<evidence type="ECO:0000256" key="3">
    <source>
        <dbReference type="ARBA" id="ARBA00022670"/>
    </source>
</evidence>
<dbReference type="InterPro" id="IPR024455">
    <property type="entry name" value="Phage_capsid"/>
</dbReference>
<evidence type="ECO:0000256" key="4">
    <source>
        <dbReference type="ARBA" id="ARBA00022801"/>
    </source>
</evidence>
<reference evidence="7" key="1">
    <citation type="submission" date="2021-08" db="EMBL/GenBank/DDBJ databases">
        <title>Hoeflea bacterium WL0058 sp. nov., isolated from the sediment.</title>
        <authorList>
            <person name="Wang L."/>
            <person name="Zhang D."/>
        </authorList>
    </citation>
    <scope>NUCLEOTIDE SEQUENCE</scope>
    <source>
        <strain evidence="7">WL0058</strain>
    </source>
</reference>
<evidence type="ECO:0000256" key="2">
    <source>
        <dbReference type="ARBA" id="ARBA00022612"/>
    </source>
</evidence>
<evidence type="ECO:0000313" key="7">
    <source>
        <dbReference type="EMBL" id="MBW8640389.1"/>
    </source>
</evidence>
<dbReference type="SUPFAM" id="SSF56563">
    <property type="entry name" value="Major capsid protein gp5"/>
    <property type="match status" value="1"/>
</dbReference>
<name>A0AAE3D319_9HYPH</name>
<comment type="subcellular location">
    <subcellularLocation>
        <location evidence="1">Virion</location>
    </subcellularLocation>
</comment>
<feature type="domain" description="Phage capsid-like C-terminal" evidence="6">
    <location>
        <begin position="351"/>
        <end position="634"/>
    </location>
</feature>
<keyword evidence="8" id="KW-1185">Reference proteome</keyword>
<organism evidence="7 8">
    <name type="scientific">Flavimaribacter sediminis</name>
    <dbReference type="NCBI Taxonomy" id="2865987"/>
    <lineage>
        <taxon>Bacteria</taxon>
        <taxon>Pseudomonadati</taxon>
        <taxon>Pseudomonadota</taxon>
        <taxon>Alphaproteobacteria</taxon>
        <taxon>Hyphomicrobiales</taxon>
        <taxon>Rhizobiaceae</taxon>
        <taxon>Flavimaribacter</taxon>
    </lineage>
</organism>
<evidence type="ECO:0000259" key="6">
    <source>
        <dbReference type="Pfam" id="PF05065"/>
    </source>
</evidence>
<dbReference type="Proteomes" id="UP001196509">
    <property type="component" value="Unassembled WGS sequence"/>
</dbReference>
<evidence type="ECO:0000313" key="8">
    <source>
        <dbReference type="Proteomes" id="UP001196509"/>
    </source>
</evidence>
<dbReference type="GO" id="GO:0008233">
    <property type="term" value="F:peptidase activity"/>
    <property type="evidence" value="ECO:0007669"/>
    <property type="project" value="UniProtKB-KW"/>
</dbReference>
<comment type="caution">
    <text evidence="7">The sequence shown here is derived from an EMBL/GenBank/DDBJ whole genome shotgun (WGS) entry which is preliminary data.</text>
</comment>
<gene>
    <name evidence="7" type="ORF">K1W69_24570</name>
</gene>
<dbReference type="InterPro" id="IPR054613">
    <property type="entry name" value="Peptidase_S78_dom"/>
</dbReference>
<proteinExistence type="predicted"/>
<evidence type="ECO:0000256" key="1">
    <source>
        <dbReference type="ARBA" id="ARBA00004328"/>
    </source>
</evidence>
<dbReference type="AlphaFoldDB" id="A0AAE3D319"/>
<feature type="domain" description="Prohead serine protease" evidence="5">
    <location>
        <begin position="91"/>
        <end position="166"/>
    </location>
</feature>
<protein>
    <submittedName>
        <fullName evidence="7">Phage major capsid protein</fullName>
    </submittedName>
</protein>